<evidence type="ECO:0000313" key="1">
    <source>
        <dbReference type="EMBL" id="TAA75586.1"/>
    </source>
</evidence>
<proteinExistence type="predicted"/>
<dbReference type="Gene3D" id="3.10.20.860">
    <property type="match status" value="1"/>
</dbReference>
<dbReference type="NCBIfam" id="TIGR03831">
    <property type="entry name" value="YgiT_finger"/>
    <property type="match status" value="1"/>
</dbReference>
<gene>
    <name evidence="1" type="ORF">CDV28_10543</name>
</gene>
<dbReference type="EMBL" id="NQJD01000005">
    <property type="protein sequence ID" value="TAA75586.1"/>
    <property type="molecule type" value="Genomic_DNA"/>
</dbReference>
<dbReference type="InterPro" id="IPR022453">
    <property type="entry name" value="Znf_MqsA-type"/>
</dbReference>
<keyword evidence="2" id="KW-1185">Reference proteome</keyword>
<dbReference type="CDD" id="cd12870">
    <property type="entry name" value="MqsA"/>
    <property type="match status" value="1"/>
</dbReference>
<dbReference type="Proteomes" id="UP000316238">
    <property type="component" value="Unassembled WGS sequence"/>
</dbReference>
<dbReference type="SUPFAM" id="SSF161229">
    <property type="entry name" value="E6 C-terminal domain-like"/>
    <property type="match status" value="1"/>
</dbReference>
<organism evidence="1 2">
    <name type="scientific">Candidatus Electronema aureum</name>
    <dbReference type="NCBI Taxonomy" id="2005002"/>
    <lineage>
        <taxon>Bacteria</taxon>
        <taxon>Pseudomonadati</taxon>
        <taxon>Thermodesulfobacteriota</taxon>
        <taxon>Desulfobulbia</taxon>
        <taxon>Desulfobulbales</taxon>
        <taxon>Desulfobulbaceae</taxon>
        <taxon>Candidatus Electronema</taxon>
    </lineage>
</organism>
<sequence>MRCVFCGGPLRSGTVTFSYDDEEAYVLVEHVPADVCAHCGEKVYSPAVADMLMEIAQKKTEPVKMLHIPVYDFTQAKRA</sequence>
<reference evidence="1" key="1">
    <citation type="submission" date="2017-07" db="EMBL/GenBank/DDBJ databases">
        <title>The cable genome - Insights into the physiology and evolution of filamentous bacteria capable of sulfide oxidation via long distance electron transfer.</title>
        <authorList>
            <person name="Thorup C."/>
            <person name="Bjerg J.T."/>
            <person name="Schreiber L."/>
            <person name="Nielsen L.P."/>
            <person name="Kjeldsen K.U."/>
            <person name="Boesen T."/>
            <person name="Boggild A."/>
            <person name="Meysman F."/>
            <person name="Geelhoed J."/>
            <person name="Schramm A."/>
        </authorList>
    </citation>
    <scope>NUCLEOTIDE SEQUENCE [LARGE SCALE GENOMIC DNA]</scope>
    <source>
        <strain evidence="1">GS</strain>
    </source>
</reference>
<evidence type="ECO:0000313" key="2">
    <source>
        <dbReference type="Proteomes" id="UP000316238"/>
    </source>
</evidence>
<protein>
    <submittedName>
        <fullName evidence="1">YgiT-type zinc finger domain-containing protein</fullName>
    </submittedName>
</protein>
<accession>A0A521G3H5</accession>
<dbReference type="InterPro" id="IPR038575">
    <property type="entry name" value="E6_sf"/>
</dbReference>
<name>A0A521G3H5_9BACT</name>
<dbReference type="AlphaFoldDB" id="A0A521G3H5"/>
<comment type="caution">
    <text evidence="1">The sequence shown here is derived from an EMBL/GenBank/DDBJ whole genome shotgun (WGS) entry which is preliminary data.</text>
</comment>